<sequence length="163" mass="18683">MPTVHFTSDTHFRHRLMVRERDFAPGACTSEDIREHDEAIIATWNRNVARDDIVWHLGDLALVKPSRLTEIVPRLNGCIRLVLGNHDHAHPLFGERSIRAQQETLALGFEWVGTFAVVKIPATQELGAKNGSVPHRVVLSHFPYRDDHTDDPRETQWRLRDEG</sequence>
<evidence type="ECO:0000256" key="1">
    <source>
        <dbReference type="SAM" id="MobiDB-lite"/>
    </source>
</evidence>
<proteinExistence type="predicted"/>
<organism evidence="3 4">
    <name type="scientific">Brachybacterium kimchii</name>
    <dbReference type="NCBI Taxonomy" id="2942909"/>
    <lineage>
        <taxon>Bacteria</taxon>
        <taxon>Bacillati</taxon>
        <taxon>Actinomycetota</taxon>
        <taxon>Actinomycetes</taxon>
        <taxon>Micrococcales</taxon>
        <taxon>Dermabacteraceae</taxon>
        <taxon>Brachybacterium</taxon>
    </lineage>
</organism>
<gene>
    <name evidence="3" type="ORF">M4486_04605</name>
</gene>
<keyword evidence="4" id="KW-1185">Reference proteome</keyword>
<dbReference type="SUPFAM" id="SSF56300">
    <property type="entry name" value="Metallo-dependent phosphatases"/>
    <property type="match status" value="1"/>
</dbReference>
<accession>A0ABY4N7R7</accession>
<dbReference type="Proteomes" id="UP001055868">
    <property type="component" value="Chromosome"/>
</dbReference>
<feature type="domain" description="Calcineurin-like phosphoesterase" evidence="2">
    <location>
        <begin position="3"/>
        <end position="124"/>
    </location>
</feature>
<dbReference type="EMBL" id="CP097218">
    <property type="protein sequence ID" value="UQN30599.1"/>
    <property type="molecule type" value="Genomic_DNA"/>
</dbReference>
<dbReference type="RefSeq" id="WP_239201723.1">
    <property type="nucleotide sequence ID" value="NZ_CP097218.1"/>
</dbReference>
<reference evidence="3" key="1">
    <citation type="submission" date="2022-05" db="EMBL/GenBank/DDBJ databases">
        <title>Genomic analysis of Brachybacterium sp. CBA3104.</title>
        <authorList>
            <person name="Roh S.W."/>
            <person name="Kim Y.B."/>
            <person name="Kim Y."/>
        </authorList>
    </citation>
    <scope>NUCLEOTIDE SEQUENCE</scope>
    <source>
        <strain evidence="3">CBA3104</strain>
    </source>
</reference>
<protein>
    <recommendedName>
        <fullName evidence="2">Calcineurin-like phosphoesterase domain-containing protein</fullName>
    </recommendedName>
</protein>
<dbReference type="InterPro" id="IPR029052">
    <property type="entry name" value="Metallo-depent_PP-like"/>
</dbReference>
<evidence type="ECO:0000259" key="2">
    <source>
        <dbReference type="Pfam" id="PF00149"/>
    </source>
</evidence>
<evidence type="ECO:0000313" key="4">
    <source>
        <dbReference type="Proteomes" id="UP001055868"/>
    </source>
</evidence>
<feature type="region of interest" description="Disordered" evidence="1">
    <location>
        <begin position="144"/>
        <end position="163"/>
    </location>
</feature>
<dbReference type="Gene3D" id="3.60.21.10">
    <property type="match status" value="1"/>
</dbReference>
<name>A0ABY4N7R7_9MICO</name>
<dbReference type="Pfam" id="PF00149">
    <property type="entry name" value="Metallophos"/>
    <property type="match status" value="1"/>
</dbReference>
<evidence type="ECO:0000313" key="3">
    <source>
        <dbReference type="EMBL" id="UQN30599.1"/>
    </source>
</evidence>
<dbReference type="InterPro" id="IPR004843">
    <property type="entry name" value="Calcineurin-like_PHP"/>
</dbReference>